<name>A0ABW4TPZ6_9ACTN</name>
<protein>
    <submittedName>
        <fullName evidence="1">Uncharacterized protein</fullName>
    </submittedName>
</protein>
<comment type="caution">
    <text evidence="1">The sequence shown here is derived from an EMBL/GenBank/DDBJ whole genome shotgun (WGS) entry which is preliminary data.</text>
</comment>
<keyword evidence="2" id="KW-1185">Reference proteome</keyword>
<proteinExistence type="predicted"/>
<sequence>MGWIILIVLVVGGFLAWRNRDALLARVLGQDQSRVRRQITRRDR</sequence>
<evidence type="ECO:0000313" key="2">
    <source>
        <dbReference type="Proteomes" id="UP001597351"/>
    </source>
</evidence>
<dbReference type="RefSeq" id="WP_343918731.1">
    <property type="nucleotide sequence ID" value="NZ_BAAAJT010000002.1"/>
</dbReference>
<dbReference type="EMBL" id="JBHUGD010000003">
    <property type="protein sequence ID" value="MFD1947543.1"/>
    <property type="molecule type" value="Genomic_DNA"/>
</dbReference>
<reference evidence="2" key="1">
    <citation type="journal article" date="2019" name="Int. J. Syst. Evol. Microbiol.">
        <title>The Global Catalogue of Microorganisms (GCM) 10K type strain sequencing project: providing services to taxonomists for standard genome sequencing and annotation.</title>
        <authorList>
            <consortium name="The Broad Institute Genomics Platform"/>
            <consortium name="The Broad Institute Genome Sequencing Center for Infectious Disease"/>
            <person name="Wu L."/>
            <person name="Ma J."/>
        </authorList>
    </citation>
    <scope>NUCLEOTIDE SEQUENCE [LARGE SCALE GENOMIC DNA]</scope>
    <source>
        <strain evidence="2">CGMCC 1.12477</strain>
    </source>
</reference>
<gene>
    <name evidence="1" type="ORF">ACFSDE_12135</name>
</gene>
<dbReference type="Proteomes" id="UP001597351">
    <property type="component" value="Unassembled WGS sequence"/>
</dbReference>
<organism evidence="1 2">
    <name type="scientific">Nocardioides aestuarii</name>
    <dbReference type="NCBI Taxonomy" id="252231"/>
    <lineage>
        <taxon>Bacteria</taxon>
        <taxon>Bacillati</taxon>
        <taxon>Actinomycetota</taxon>
        <taxon>Actinomycetes</taxon>
        <taxon>Propionibacteriales</taxon>
        <taxon>Nocardioidaceae</taxon>
        <taxon>Nocardioides</taxon>
    </lineage>
</organism>
<accession>A0ABW4TPZ6</accession>
<evidence type="ECO:0000313" key="1">
    <source>
        <dbReference type="EMBL" id="MFD1947543.1"/>
    </source>
</evidence>